<dbReference type="OrthoDB" id="9802759at2"/>
<dbReference type="EMBL" id="SMTL01000001">
    <property type="protein sequence ID" value="TDK39822.1"/>
    <property type="molecule type" value="Genomic_DNA"/>
</dbReference>
<keyword evidence="4" id="KW-1185">Reference proteome</keyword>
<dbReference type="InterPro" id="IPR024239">
    <property type="entry name" value="SyrA"/>
</dbReference>
<accession>A0A4R5UPF2</accession>
<dbReference type="Pfam" id="PF11089">
    <property type="entry name" value="SyrA"/>
    <property type="match status" value="1"/>
</dbReference>
<comment type="caution">
    <text evidence="3">The sequence shown here is derived from an EMBL/GenBank/DDBJ whole genome shotgun (WGS) entry which is preliminary data.</text>
</comment>
<organism evidence="3 4">
    <name type="scientific">Rhizobium deserti</name>
    <dbReference type="NCBI Taxonomy" id="2547961"/>
    <lineage>
        <taxon>Bacteria</taxon>
        <taxon>Pseudomonadati</taxon>
        <taxon>Pseudomonadota</taxon>
        <taxon>Alphaproteobacteria</taxon>
        <taxon>Hyphomicrobiales</taxon>
        <taxon>Rhizobiaceae</taxon>
        <taxon>Rhizobium/Agrobacterium group</taxon>
        <taxon>Rhizobium</taxon>
    </lineage>
</organism>
<keyword evidence="2" id="KW-0472">Membrane</keyword>
<feature type="transmembrane region" description="Helical" evidence="2">
    <location>
        <begin position="31"/>
        <end position="54"/>
    </location>
</feature>
<dbReference type="Proteomes" id="UP000295238">
    <property type="component" value="Unassembled WGS sequence"/>
</dbReference>
<keyword evidence="2" id="KW-1133">Transmembrane helix</keyword>
<name>A0A4R5UPF2_9HYPH</name>
<sequence>MYAPRVFVSMLAVLIVFAVSTYSMSGSLLSALIQTLICAVIIQTGYFIGVVYLVHREKLQTQRNTPSDLLLRMNPGQSKGAELHGTTATNFPARDA</sequence>
<protein>
    <submittedName>
        <fullName evidence="3">Exopolysaccharide production repressor exox</fullName>
    </submittedName>
</protein>
<keyword evidence="2" id="KW-0812">Transmembrane</keyword>
<dbReference type="AlphaFoldDB" id="A0A4R5UPF2"/>
<feature type="region of interest" description="Disordered" evidence="1">
    <location>
        <begin position="66"/>
        <end position="96"/>
    </location>
</feature>
<proteinExistence type="predicted"/>
<gene>
    <name evidence="3" type="ORF">E2F50_05975</name>
</gene>
<evidence type="ECO:0000256" key="1">
    <source>
        <dbReference type="SAM" id="MobiDB-lite"/>
    </source>
</evidence>
<evidence type="ECO:0000313" key="4">
    <source>
        <dbReference type="Proteomes" id="UP000295238"/>
    </source>
</evidence>
<evidence type="ECO:0000313" key="3">
    <source>
        <dbReference type="EMBL" id="TDK39822.1"/>
    </source>
</evidence>
<reference evidence="3 4" key="1">
    <citation type="submission" date="2019-03" db="EMBL/GenBank/DDBJ databases">
        <title>Rhizobium sp. nov., an bacterium isolated from biocrust in Mu Us Desert.</title>
        <authorList>
            <person name="Lixiong L."/>
        </authorList>
    </citation>
    <scope>NUCLEOTIDE SEQUENCE [LARGE SCALE GENOMIC DNA]</scope>
    <source>
        <strain evidence="3 4">SPY-1</strain>
    </source>
</reference>
<evidence type="ECO:0000256" key="2">
    <source>
        <dbReference type="SAM" id="Phobius"/>
    </source>
</evidence>